<reference evidence="9" key="1">
    <citation type="submission" date="2022-10" db="EMBL/GenBank/DDBJ databases">
        <title>The complete genomes of actinobacterial strains from the NBC collection.</title>
        <authorList>
            <person name="Joergensen T.S."/>
            <person name="Alvarez Arevalo M."/>
            <person name="Sterndorff E.B."/>
            <person name="Faurdal D."/>
            <person name="Vuksanovic O."/>
            <person name="Mourched A.-S."/>
            <person name="Charusanti P."/>
            <person name="Shaw S."/>
            <person name="Blin K."/>
            <person name="Weber T."/>
        </authorList>
    </citation>
    <scope>NUCLEOTIDE SEQUENCE</scope>
    <source>
        <strain evidence="9">NBC_00049</strain>
    </source>
</reference>
<dbReference type="SMART" id="SM00220">
    <property type="entry name" value="S_TKc"/>
    <property type="match status" value="1"/>
</dbReference>
<feature type="domain" description="Protein kinase" evidence="8">
    <location>
        <begin position="15"/>
        <end position="270"/>
    </location>
</feature>
<feature type="region of interest" description="Disordered" evidence="6">
    <location>
        <begin position="411"/>
        <end position="451"/>
    </location>
</feature>
<dbReference type="InterPro" id="IPR008271">
    <property type="entry name" value="Ser/Thr_kinase_AS"/>
</dbReference>
<dbReference type="PROSITE" id="PS00107">
    <property type="entry name" value="PROTEIN_KINASE_ATP"/>
    <property type="match status" value="1"/>
</dbReference>
<feature type="transmembrane region" description="Helical" evidence="7">
    <location>
        <begin position="383"/>
        <end position="405"/>
    </location>
</feature>
<keyword evidence="9" id="KW-0723">Serine/threonine-protein kinase</keyword>
<feature type="compositionally biased region" description="Gly residues" evidence="6">
    <location>
        <begin position="327"/>
        <end position="354"/>
    </location>
</feature>
<evidence type="ECO:0000256" key="3">
    <source>
        <dbReference type="ARBA" id="ARBA00022777"/>
    </source>
</evidence>
<name>A0AAU2JWV7_9ACTN</name>
<keyword evidence="4 5" id="KW-0067">ATP-binding</keyword>
<dbReference type="InterPro" id="IPR011009">
    <property type="entry name" value="Kinase-like_dom_sf"/>
</dbReference>
<keyword evidence="2 5" id="KW-0547">Nucleotide-binding</keyword>
<keyword evidence="1" id="KW-0808">Transferase</keyword>
<feature type="compositionally biased region" description="Gly residues" evidence="6">
    <location>
        <begin position="308"/>
        <end position="318"/>
    </location>
</feature>
<feature type="binding site" evidence="5">
    <location>
        <position position="43"/>
    </location>
    <ligand>
        <name>ATP</name>
        <dbReference type="ChEBI" id="CHEBI:30616"/>
    </ligand>
</feature>
<evidence type="ECO:0000256" key="2">
    <source>
        <dbReference type="ARBA" id="ARBA00022741"/>
    </source>
</evidence>
<evidence type="ECO:0000256" key="5">
    <source>
        <dbReference type="PROSITE-ProRule" id="PRU10141"/>
    </source>
</evidence>
<dbReference type="AlphaFoldDB" id="A0AAU2JWV7"/>
<sequence>MDPLGPEDPREVAGYRLLARIGEGGMGSVYLSRTRGNQPVALKVIRREYAQDPEFRRRFEQEARSARQVQGYHIVPVVDHDTNGPQPWLATTYVPGLALDDVLALYGPLPLAAALQLTGCAADALHSVHKAGVIHRDLKPSNVLIGSEGPWVIDFGIARAADATQLTRSGGFIGTPQYMSPEHANGLPLTPATDIFSLGLIAAVCATGRHPYGDAGAITVAAQIANTGVRPPDLTPYPEPLRTVLEHCLAADPQARPTPSGLADLCQELSGRQLRDFGGWLPVPVASDIARRERLAESGPETVVPGAAGAGAPYGGGTTRPPRAPGTGTGTGTGIGTGPAAGTGTGGWGPGGQVPAGAPVPPPAGPAAPYGSVTAPADPKRRLGPLVVGALVVAVAAVAVAGWALTRDTDAGAGKDQAGGQPGSSASTPAPSSAPSQSAAQSPAAGTPAAPKAGSYKVVFQGEAFALRYPSTGYTQFDLDTPKAMPLGADSGQTEIVYSHLGGVRDSYELLFETPMGASEDTTPERCRMAAGANALSPKLEAAQVKKQIVPGLVLCGITKQDKLAMMEVTGVSDNEGRPDFQTKLTLWEMP</sequence>
<dbReference type="InterPro" id="IPR017441">
    <property type="entry name" value="Protein_kinase_ATP_BS"/>
</dbReference>
<keyword evidence="7" id="KW-0812">Transmembrane</keyword>
<dbReference type="PANTHER" id="PTHR43289:SF34">
    <property type="entry name" value="SERINE_THREONINE-PROTEIN KINASE YBDM-RELATED"/>
    <property type="match status" value="1"/>
</dbReference>
<proteinExistence type="predicted"/>
<keyword evidence="3 9" id="KW-0418">Kinase</keyword>
<dbReference type="Gene3D" id="3.30.200.20">
    <property type="entry name" value="Phosphorylase Kinase, domain 1"/>
    <property type="match status" value="1"/>
</dbReference>
<dbReference type="EMBL" id="CP108264">
    <property type="protein sequence ID" value="WTU75974.1"/>
    <property type="molecule type" value="Genomic_DNA"/>
</dbReference>
<dbReference type="Gene3D" id="1.10.510.10">
    <property type="entry name" value="Transferase(Phosphotransferase) domain 1"/>
    <property type="match status" value="1"/>
</dbReference>
<keyword evidence="7" id="KW-1133">Transmembrane helix</keyword>
<dbReference type="InterPro" id="IPR000719">
    <property type="entry name" value="Prot_kinase_dom"/>
</dbReference>
<gene>
    <name evidence="9" type="ORF">OG327_23045</name>
</gene>
<dbReference type="PROSITE" id="PS00108">
    <property type="entry name" value="PROTEIN_KINASE_ST"/>
    <property type="match status" value="1"/>
</dbReference>
<organism evidence="9">
    <name type="scientific">Streptomyces sp. NBC_00049</name>
    <dbReference type="NCBI Taxonomy" id="2903617"/>
    <lineage>
        <taxon>Bacteria</taxon>
        <taxon>Bacillati</taxon>
        <taxon>Actinomycetota</taxon>
        <taxon>Actinomycetes</taxon>
        <taxon>Kitasatosporales</taxon>
        <taxon>Streptomycetaceae</taxon>
        <taxon>Streptomyces</taxon>
    </lineage>
</organism>
<feature type="region of interest" description="Disordered" evidence="6">
    <location>
        <begin position="296"/>
        <end position="373"/>
    </location>
</feature>
<evidence type="ECO:0000256" key="6">
    <source>
        <dbReference type="SAM" id="MobiDB-lite"/>
    </source>
</evidence>
<dbReference type="CDD" id="cd14014">
    <property type="entry name" value="STKc_PknB_like"/>
    <property type="match status" value="1"/>
</dbReference>
<dbReference type="PROSITE" id="PS50011">
    <property type="entry name" value="PROTEIN_KINASE_DOM"/>
    <property type="match status" value="1"/>
</dbReference>
<evidence type="ECO:0000259" key="8">
    <source>
        <dbReference type="PROSITE" id="PS50011"/>
    </source>
</evidence>
<evidence type="ECO:0000256" key="4">
    <source>
        <dbReference type="ARBA" id="ARBA00022840"/>
    </source>
</evidence>
<dbReference type="SUPFAM" id="SSF56112">
    <property type="entry name" value="Protein kinase-like (PK-like)"/>
    <property type="match status" value="1"/>
</dbReference>
<accession>A0AAU2JWV7</accession>
<evidence type="ECO:0000256" key="7">
    <source>
        <dbReference type="SAM" id="Phobius"/>
    </source>
</evidence>
<dbReference type="PANTHER" id="PTHR43289">
    <property type="entry name" value="MITOGEN-ACTIVATED PROTEIN KINASE KINASE KINASE 20-RELATED"/>
    <property type="match status" value="1"/>
</dbReference>
<dbReference type="GO" id="GO:0004674">
    <property type="term" value="F:protein serine/threonine kinase activity"/>
    <property type="evidence" value="ECO:0007669"/>
    <property type="project" value="UniProtKB-KW"/>
</dbReference>
<dbReference type="GO" id="GO:0005524">
    <property type="term" value="F:ATP binding"/>
    <property type="evidence" value="ECO:0007669"/>
    <property type="project" value="UniProtKB-UniRule"/>
</dbReference>
<dbReference type="Pfam" id="PF00069">
    <property type="entry name" value="Pkinase"/>
    <property type="match status" value="1"/>
</dbReference>
<evidence type="ECO:0000256" key="1">
    <source>
        <dbReference type="ARBA" id="ARBA00022679"/>
    </source>
</evidence>
<keyword evidence="7" id="KW-0472">Membrane</keyword>
<evidence type="ECO:0000313" key="9">
    <source>
        <dbReference type="EMBL" id="WTU75974.1"/>
    </source>
</evidence>
<protein>
    <submittedName>
        <fullName evidence="9">Serine/threonine protein kinase</fullName>
    </submittedName>
</protein>